<evidence type="ECO:0000256" key="4">
    <source>
        <dbReference type="ARBA" id="ARBA00022679"/>
    </source>
</evidence>
<evidence type="ECO:0000256" key="2">
    <source>
        <dbReference type="ARBA" id="ARBA00008661"/>
    </source>
</evidence>
<accession>A0ABM1IG67</accession>
<name>A0ABM1IG67_POLDO</name>
<dbReference type="Pfam" id="PF02434">
    <property type="entry name" value="Fringe"/>
    <property type="match status" value="2"/>
</dbReference>
<evidence type="ECO:0000256" key="1">
    <source>
        <dbReference type="ARBA" id="ARBA00004606"/>
    </source>
</evidence>
<evidence type="ECO:0000313" key="12">
    <source>
        <dbReference type="RefSeq" id="XP_015179204.1"/>
    </source>
</evidence>
<feature type="domain" description="Fringe-like glycosyltransferase" evidence="10">
    <location>
        <begin position="226"/>
        <end position="444"/>
    </location>
</feature>
<dbReference type="PANTHER" id="PTHR10811">
    <property type="entry name" value="FRINGE-RELATED"/>
    <property type="match status" value="1"/>
</dbReference>
<keyword evidence="7" id="KW-1133">Transmembrane helix</keyword>
<evidence type="ECO:0000259" key="10">
    <source>
        <dbReference type="Pfam" id="PF02434"/>
    </source>
</evidence>
<evidence type="ECO:0000256" key="3">
    <source>
        <dbReference type="ARBA" id="ARBA00022676"/>
    </source>
</evidence>
<dbReference type="GeneID" id="107067845"/>
<sequence>MYDPIRNFKNLMTFFFFSHQILQTGTKELVIIILSQDEGDHYLMANVLQQNIEDQAANISSEAPRIDQTNRINMKGSWTIIPILHYLDFTYPNTKWFFFCIEDIVIDLSKLLTVLSSFNSSQELFIGHALYDDKPTIIHHFARQKKFKYPHFGTGFALTSNLLKRISESVRLQPTNDFSIDPAYELADYIFKSQKPVKLTHVPELCVVATNSCATYPRVFHPRRKEISLKNIYFAVKTCSMYHNNRIPIIKKTWAKHAVNIGYFSDQSDSNLPEAFVVTNTTKGHCAKTYDILQKVIKILESKNIDWLIISDDDTLFSVARLMSLLKNYFPKHSIAIGERYGYHVSEPYGYDYLTGGAGIILSTPLIYQILDVCKCPSASTPDDMFLFGICLENLRIKPTHSYLLHQARPVDYATAYLASQEPISFHKFWEIDPIKVYNQWFYDADSSLTKKRTEL</sequence>
<evidence type="ECO:0000256" key="8">
    <source>
        <dbReference type="ARBA" id="ARBA00023136"/>
    </source>
</evidence>
<feature type="domain" description="Fringe-like glycosyltransferase" evidence="10">
    <location>
        <begin position="62"/>
        <end position="173"/>
    </location>
</feature>
<keyword evidence="8" id="KW-0472">Membrane</keyword>
<evidence type="ECO:0000313" key="11">
    <source>
        <dbReference type="Proteomes" id="UP000694924"/>
    </source>
</evidence>
<organism evidence="11 12">
    <name type="scientific">Polistes dominula</name>
    <name type="common">European paper wasp</name>
    <name type="synonym">Vespa dominula</name>
    <dbReference type="NCBI Taxonomy" id="743375"/>
    <lineage>
        <taxon>Eukaryota</taxon>
        <taxon>Metazoa</taxon>
        <taxon>Ecdysozoa</taxon>
        <taxon>Arthropoda</taxon>
        <taxon>Hexapoda</taxon>
        <taxon>Insecta</taxon>
        <taxon>Pterygota</taxon>
        <taxon>Neoptera</taxon>
        <taxon>Endopterygota</taxon>
        <taxon>Hymenoptera</taxon>
        <taxon>Apocrita</taxon>
        <taxon>Aculeata</taxon>
        <taxon>Vespoidea</taxon>
        <taxon>Vespidae</taxon>
        <taxon>Polistinae</taxon>
        <taxon>Polistini</taxon>
        <taxon>Polistes</taxon>
    </lineage>
</organism>
<keyword evidence="6" id="KW-0735">Signal-anchor</keyword>
<keyword evidence="5" id="KW-0812">Transmembrane</keyword>
<evidence type="ECO:0000256" key="7">
    <source>
        <dbReference type="ARBA" id="ARBA00022989"/>
    </source>
</evidence>
<dbReference type="Gene3D" id="3.90.550.50">
    <property type="match status" value="2"/>
</dbReference>
<protein>
    <submittedName>
        <fullName evidence="12">Beta-1,3-glucosyltransferase isoform X1</fullName>
    </submittedName>
</protein>
<reference evidence="12" key="1">
    <citation type="submission" date="2025-08" db="UniProtKB">
        <authorList>
            <consortium name="RefSeq"/>
        </authorList>
    </citation>
    <scope>IDENTIFICATION</scope>
    <source>
        <tissue evidence="12">Whole body</tissue>
    </source>
</reference>
<evidence type="ECO:0000256" key="5">
    <source>
        <dbReference type="ARBA" id="ARBA00022692"/>
    </source>
</evidence>
<evidence type="ECO:0000256" key="9">
    <source>
        <dbReference type="ARBA" id="ARBA00037847"/>
    </source>
</evidence>
<keyword evidence="3" id="KW-0328">Glycosyltransferase</keyword>
<comment type="similarity">
    <text evidence="2">Belongs to the glycosyltransferase 31 family.</text>
</comment>
<keyword evidence="4" id="KW-0808">Transferase</keyword>
<dbReference type="InterPro" id="IPR003378">
    <property type="entry name" value="Fringe-like_glycosylTrfase"/>
</dbReference>
<keyword evidence="11" id="KW-1185">Reference proteome</keyword>
<dbReference type="Proteomes" id="UP000694924">
    <property type="component" value="Unplaced"/>
</dbReference>
<evidence type="ECO:0000256" key="6">
    <source>
        <dbReference type="ARBA" id="ARBA00022968"/>
    </source>
</evidence>
<dbReference type="RefSeq" id="XP_015179204.1">
    <property type="nucleotide sequence ID" value="XM_015323718.1"/>
</dbReference>
<proteinExistence type="inferred from homology"/>
<comment type="subcellular location">
    <subcellularLocation>
        <location evidence="9">Endomembrane system</location>
        <topology evidence="9">Single-pass membrane protein</topology>
    </subcellularLocation>
    <subcellularLocation>
        <location evidence="1">Membrane</location>
        <topology evidence="1">Single-pass type II membrane protein</topology>
    </subcellularLocation>
</comment>
<gene>
    <name evidence="12" type="primary">LOC107067845</name>
</gene>